<dbReference type="InterPro" id="IPR050767">
    <property type="entry name" value="Sel1_AlgK"/>
</dbReference>
<keyword evidence="2" id="KW-0472">Membrane</keyword>
<gene>
    <name evidence="4" type="ORF">ENX03_02490</name>
</gene>
<dbReference type="Pfam" id="PF08238">
    <property type="entry name" value="Sel1"/>
    <property type="match status" value="5"/>
</dbReference>
<dbReference type="SUPFAM" id="SSF81901">
    <property type="entry name" value="HCP-like"/>
    <property type="match status" value="2"/>
</dbReference>
<evidence type="ECO:0000259" key="3">
    <source>
        <dbReference type="Pfam" id="PF00656"/>
    </source>
</evidence>
<dbReference type="PANTHER" id="PTHR11102:SF160">
    <property type="entry name" value="ERAD-ASSOCIATED E3 UBIQUITIN-PROTEIN LIGASE COMPONENT HRD3"/>
    <property type="match status" value="1"/>
</dbReference>
<dbReference type="EMBL" id="DTMM01000052">
    <property type="protein sequence ID" value="HFT92810.1"/>
    <property type="molecule type" value="Genomic_DNA"/>
</dbReference>
<keyword evidence="2" id="KW-1133">Transmembrane helix</keyword>
<dbReference type="InterPro" id="IPR029030">
    <property type="entry name" value="Caspase-like_dom_sf"/>
</dbReference>
<proteinExistence type="predicted"/>
<sequence>MQVKDKKSCDCFRYLSTALGTGAFFLATFFLFSFDRASANGHPLVPDKTQISEIRLQARAGNDSAENSLGNLYYDGRGVRKSFRKAAFWFRKSALAGNPSAEKNLGWILLRGEGVLKNPEKAEKWLNRAAEAGNARAMNILGSLYLSKKREPAKAARWFLRGARAGNREAQFNLGSLYDLGLGLPLSYEKAAFWWKKSARQGDTTAQTALGGLYDRGQGVPRDYGNATYWYRVAASGGNPLARESLSVGPWSPVMRKNTPRSQRPLAKSGPVPVSVSVSGDAVMNAGMQAMVAKLQREVALFVESRKEKRAPVFHTSVDHPDYRSPEKKEDFAVVVGIEDYPGTVPAAPFANRDARSVVRHLEALGIPSEHIRLLNNGMATRGGLDASVLWLSKNVLPASTVYFYYSGHGVSGGRHGPSLAPSGVDPSDLADTGYSLNRLYQNLGKIQARRVIVILDSCFSGAGPRALPTPERPVLVERTGPLSTGVAVLASSKEFQASGVYPEKGHGLFTYYFLRGLNGHAGKNGHITLSDLYRYLRSRVARSAHLSLQNQTPTLTVGNPEISRMRLR</sequence>
<reference evidence="4" key="1">
    <citation type="journal article" date="2020" name="mSystems">
        <title>Genome- and Community-Level Interaction Insights into Carbon Utilization and Element Cycling Functions of Hydrothermarchaeota in Hydrothermal Sediment.</title>
        <authorList>
            <person name="Zhou Z."/>
            <person name="Liu Y."/>
            <person name="Xu W."/>
            <person name="Pan J."/>
            <person name="Luo Z.H."/>
            <person name="Li M."/>
        </authorList>
    </citation>
    <scope>NUCLEOTIDE SEQUENCE [LARGE SCALE GENOMIC DNA]</scope>
    <source>
        <strain evidence="4">SpSt-902</strain>
    </source>
</reference>
<dbReference type="Gene3D" id="1.25.40.10">
    <property type="entry name" value="Tetratricopeptide repeat domain"/>
    <property type="match status" value="2"/>
</dbReference>
<dbReference type="GO" id="GO:0004197">
    <property type="term" value="F:cysteine-type endopeptidase activity"/>
    <property type="evidence" value="ECO:0007669"/>
    <property type="project" value="InterPro"/>
</dbReference>
<evidence type="ECO:0000313" key="4">
    <source>
        <dbReference type="EMBL" id="HFT92810.1"/>
    </source>
</evidence>
<keyword evidence="2" id="KW-0812">Transmembrane</keyword>
<dbReference type="PANTHER" id="PTHR11102">
    <property type="entry name" value="SEL-1-LIKE PROTEIN"/>
    <property type="match status" value="1"/>
</dbReference>
<protein>
    <recommendedName>
        <fullName evidence="3">Peptidase C14 caspase domain-containing protein</fullName>
    </recommendedName>
</protein>
<evidence type="ECO:0000256" key="2">
    <source>
        <dbReference type="SAM" id="Phobius"/>
    </source>
</evidence>
<dbReference type="Pfam" id="PF00656">
    <property type="entry name" value="Peptidase_C14"/>
    <property type="match status" value="1"/>
</dbReference>
<accession>A0A7C3QR85</accession>
<evidence type="ECO:0000256" key="1">
    <source>
        <dbReference type="SAM" id="MobiDB-lite"/>
    </source>
</evidence>
<dbReference type="SUPFAM" id="SSF52129">
    <property type="entry name" value="Caspase-like"/>
    <property type="match status" value="1"/>
</dbReference>
<comment type="caution">
    <text evidence="4">The sequence shown here is derived from an EMBL/GenBank/DDBJ whole genome shotgun (WGS) entry which is preliminary data.</text>
</comment>
<dbReference type="AlphaFoldDB" id="A0A7C3QR85"/>
<dbReference type="InterPro" id="IPR006597">
    <property type="entry name" value="Sel1-like"/>
</dbReference>
<dbReference type="InterPro" id="IPR011600">
    <property type="entry name" value="Pept_C14_caspase"/>
</dbReference>
<dbReference type="SMART" id="SM00671">
    <property type="entry name" value="SEL1"/>
    <property type="match status" value="5"/>
</dbReference>
<feature type="domain" description="Peptidase C14 caspase" evidence="3">
    <location>
        <begin position="332"/>
        <end position="557"/>
    </location>
</feature>
<feature type="transmembrane region" description="Helical" evidence="2">
    <location>
        <begin position="12"/>
        <end position="34"/>
    </location>
</feature>
<feature type="region of interest" description="Disordered" evidence="1">
    <location>
        <begin position="253"/>
        <end position="272"/>
    </location>
</feature>
<dbReference type="GO" id="GO:0006508">
    <property type="term" value="P:proteolysis"/>
    <property type="evidence" value="ECO:0007669"/>
    <property type="project" value="InterPro"/>
</dbReference>
<name>A0A7C3QR85_9BACT</name>
<dbReference type="Gene3D" id="3.40.50.1460">
    <property type="match status" value="1"/>
</dbReference>
<organism evidence="4">
    <name type="scientific">Leptospirillum ferriphilum</name>
    <dbReference type="NCBI Taxonomy" id="178606"/>
    <lineage>
        <taxon>Bacteria</taxon>
        <taxon>Pseudomonadati</taxon>
        <taxon>Nitrospirota</taxon>
        <taxon>Nitrospiria</taxon>
        <taxon>Nitrospirales</taxon>
        <taxon>Nitrospiraceae</taxon>
        <taxon>Leptospirillum</taxon>
    </lineage>
</organism>
<dbReference type="InterPro" id="IPR011990">
    <property type="entry name" value="TPR-like_helical_dom_sf"/>
</dbReference>